<dbReference type="Gene3D" id="3.40.50.300">
    <property type="entry name" value="P-loop containing nucleotide triphosphate hydrolases"/>
    <property type="match status" value="1"/>
</dbReference>
<evidence type="ECO:0000313" key="4">
    <source>
        <dbReference type="EMBL" id="AII17129.1"/>
    </source>
</evidence>
<organism evidence="4 5">
    <name type="scientific">Aureococcus anophagefferens virus</name>
    <dbReference type="NCBI Taxonomy" id="1474867"/>
    <lineage>
        <taxon>Viruses</taxon>
        <taxon>Varidnaviria</taxon>
        <taxon>Bamfordvirae</taxon>
        <taxon>Nucleocytoviricota</taxon>
        <taxon>Megaviricetes</taxon>
        <taxon>Imitervirales</taxon>
        <taxon>Schizomimiviridae</taxon>
        <taxon>Kratosvirus</taxon>
        <taxon>Kratosvirus quantuckense</taxon>
    </lineage>
</organism>
<evidence type="ECO:0000313" key="5">
    <source>
        <dbReference type="Proteomes" id="UP000028667"/>
    </source>
</evidence>
<dbReference type="InterPro" id="IPR009000">
    <property type="entry name" value="Transl_B-barrel_sf"/>
</dbReference>
<keyword evidence="4" id="KW-0251">Elongation factor</keyword>
<dbReference type="Gene3D" id="2.40.30.10">
    <property type="entry name" value="Translation factors"/>
    <property type="match status" value="2"/>
</dbReference>
<reference evidence="4 5" key="1">
    <citation type="journal article" date="2014" name="Virology">
        <title>Genome of brown tide virus (AaV), the little giant of the Megaviridae, elucidates NCLDV genome expansion and host-virus coevolution.</title>
        <authorList>
            <person name="Moniruzzaman M."/>
            <person name="LeCleir G.R."/>
            <person name="Brown C.M."/>
            <person name="Gobler C.J."/>
            <person name="Bidle K.D."/>
            <person name="Wilson W.H."/>
            <person name="Wilhelm S.W."/>
        </authorList>
    </citation>
    <scope>NUCLEOTIDE SEQUENCE [LARGE SCALE GENOMIC DNA]</scope>
    <source>
        <strain evidence="4">BtV-01</strain>
    </source>
</reference>
<dbReference type="InterPro" id="IPR054696">
    <property type="entry name" value="GTP-eEF1A_C"/>
</dbReference>
<keyword evidence="4" id="KW-0648">Protein biosynthesis</keyword>
<evidence type="ECO:0000259" key="3">
    <source>
        <dbReference type="PROSITE" id="PS51722"/>
    </source>
</evidence>
<dbReference type="FunFam" id="2.40.30.10:FF:000159">
    <property type="entry name" value="Translation elongation factor alpha"/>
    <property type="match status" value="1"/>
</dbReference>
<dbReference type="PRINTS" id="PR00315">
    <property type="entry name" value="ELONGATNFCT"/>
</dbReference>
<accession>A0A076FFS6</accession>
<gene>
    <name evidence="4" type="ORF">AaV_118</name>
</gene>
<dbReference type="RefSeq" id="YP_009052194.1">
    <property type="nucleotide sequence ID" value="NC_024697.1"/>
</dbReference>
<dbReference type="InterPro" id="IPR050100">
    <property type="entry name" value="TRAFAC_GTPase_members"/>
</dbReference>
<dbReference type="SUPFAM" id="SSF50465">
    <property type="entry name" value="EF-Tu/eEF-1alpha/eIF2-gamma C-terminal domain"/>
    <property type="match status" value="1"/>
</dbReference>
<dbReference type="PROSITE" id="PS51722">
    <property type="entry name" value="G_TR_2"/>
    <property type="match status" value="1"/>
</dbReference>
<keyword evidence="1" id="KW-0547">Nucleotide-binding</keyword>
<dbReference type="OrthoDB" id="6999at10239"/>
<dbReference type="CDD" id="cd03705">
    <property type="entry name" value="EF1_alpha_III"/>
    <property type="match status" value="1"/>
</dbReference>
<dbReference type="PROSITE" id="PS00301">
    <property type="entry name" value="G_TR_1"/>
    <property type="match status" value="1"/>
</dbReference>
<keyword evidence="2" id="KW-0342">GTP-binding</keyword>
<evidence type="ECO:0000256" key="1">
    <source>
        <dbReference type="ARBA" id="ARBA00022741"/>
    </source>
</evidence>
<dbReference type="InterPro" id="IPR027417">
    <property type="entry name" value="P-loop_NTPase"/>
</dbReference>
<dbReference type="PANTHER" id="PTHR23115">
    <property type="entry name" value="TRANSLATION FACTOR"/>
    <property type="match status" value="1"/>
</dbReference>
<dbReference type="EMBL" id="KJ645900">
    <property type="protein sequence ID" value="AII17129.1"/>
    <property type="molecule type" value="Genomic_DNA"/>
</dbReference>
<dbReference type="InterPro" id="IPR031157">
    <property type="entry name" value="G_TR_CS"/>
</dbReference>
<name>A0A076FFS6_9VIRU</name>
<sequence>MSDTREKQHISLVVCGEVDSGKSTTTGHLIFKLGGINAREMAKLQELADANGKSSFAFAYYMDNNKEERERGITVNCNTKEFYTDSYHYSIIDAPGHIDFIKNMISGVGQADAAFILIPAEKNGFESAIAKGDRSAGIPQGQTRFHARILALLGIEKVIVGINKMDSCDWSQTRFDEIKTEMSSMLQQVGMKPKKIPFIPYSGFNGDNLTEPTDKMPWYDGWAANINPTTQIKGVTLLDALEKFVTPPTRNIDAPLRIPVSGVYNIKGVGAIITGRIEQGVAKVDDPLSFAPNNITGCKMFSMEMHHKKFTECLPGDNIGMSIKGLVKDNMPKAGDIIYKTTDGICKPVKKFTAMVSVQEHPGKLKPGFAPIIHVRTAKCSCKMTAINWKMGKKTGGTKLENPESLERGENAEVVFEPSKPFFLETYEKTPGLGRIAVMDSNSLVMLGKVLDVEYEK</sequence>
<dbReference type="SUPFAM" id="SSF50447">
    <property type="entry name" value="Translation proteins"/>
    <property type="match status" value="1"/>
</dbReference>
<dbReference type="Pfam" id="PF00009">
    <property type="entry name" value="GTP_EFTU"/>
    <property type="match status" value="1"/>
</dbReference>
<dbReference type="SUPFAM" id="SSF52540">
    <property type="entry name" value="P-loop containing nucleoside triphosphate hydrolases"/>
    <property type="match status" value="1"/>
</dbReference>
<dbReference type="KEGG" id="vg:20041593"/>
<dbReference type="GeneID" id="20041593"/>
<keyword evidence="5" id="KW-1185">Reference proteome</keyword>
<dbReference type="InterPro" id="IPR000795">
    <property type="entry name" value="T_Tr_GTP-bd_dom"/>
</dbReference>
<evidence type="ECO:0000256" key="2">
    <source>
        <dbReference type="ARBA" id="ARBA00023134"/>
    </source>
</evidence>
<dbReference type="GO" id="GO:0005525">
    <property type="term" value="F:GTP binding"/>
    <property type="evidence" value="ECO:0007669"/>
    <property type="project" value="UniProtKB-KW"/>
</dbReference>
<proteinExistence type="predicted"/>
<dbReference type="CDD" id="cd01883">
    <property type="entry name" value="EF1_alpha"/>
    <property type="match status" value="1"/>
</dbReference>
<dbReference type="GO" id="GO:0003924">
    <property type="term" value="F:GTPase activity"/>
    <property type="evidence" value="ECO:0007669"/>
    <property type="project" value="InterPro"/>
</dbReference>
<dbReference type="Pfam" id="PF22594">
    <property type="entry name" value="GTP-eEF1A_C"/>
    <property type="match status" value="1"/>
</dbReference>
<dbReference type="InterPro" id="IPR009001">
    <property type="entry name" value="Transl_elong_EF1A/Init_IF2_C"/>
</dbReference>
<dbReference type="Proteomes" id="UP000028667">
    <property type="component" value="Segment"/>
</dbReference>
<protein>
    <submittedName>
        <fullName evidence="4">Putative translation elongation factor EF-1 alpha</fullName>
    </submittedName>
</protein>
<feature type="domain" description="Tr-type G" evidence="3">
    <location>
        <begin position="7"/>
        <end position="249"/>
    </location>
</feature>